<dbReference type="HOGENOM" id="CLU_018012_4_2_1"/>
<dbReference type="AlphaFoldDB" id="L2FX58"/>
<dbReference type="InterPro" id="IPR017972">
    <property type="entry name" value="Cyt_P450_CS"/>
</dbReference>
<dbReference type="PROSITE" id="PS00086">
    <property type="entry name" value="CYTOCHROME_P450"/>
    <property type="match status" value="1"/>
</dbReference>
<proteinExistence type="inferred from homology"/>
<dbReference type="EMBL" id="KB020777">
    <property type="protein sequence ID" value="ELA30994.1"/>
    <property type="molecule type" value="Genomic_DNA"/>
</dbReference>
<dbReference type="STRING" id="1213859.L2FX58"/>
<evidence type="ECO:0000256" key="7">
    <source>
        <dbReference type="RuleBase" id="RU000461"/>
    </source>
</evidence>
<dbReference type="Gene3D" id="1.10.630.10">
    <property type="entry name" value="Cytochrome P450"/>
    <property type="match status" value="1"/>
</dbReference>
<evidence type="ECO:0000313" key="8">
    <source>
        <dbReference type="EMBL" id="ELA30994.1"/>
    </source>
</evidence>
<evidence type="ECO:0000256" key="5">
    <source>
        <dbReference type="ARBA" id="ARBA00023033"/>
    </source>
</evidence>
<reference evidence="8" key="1">
    <citation type="submission" date="2012-08" db="EMBL/GenBank/DDBJ databases">
        <title>Genome analysis of Colletotrichum orbiculare and Colletotrichum fructicola.</title>
        <authorList>
            <person name="Gan P.H.P."/>
            <person name="Ikeda K."/>
            <person name="Irieda H."/>
            <person name="Narusaka M."/>
            <person name="O'Connell R.J."/>
            <person name="Narusaka Y."/>
            <person name="Takano Y."/>
            <person name="Kubo Y."/>
            <person name="Shirasu K."/>
        </authorList>
    </citation>
    <scope>NUCLEOTIDE SEQUENCE</scope>
    <source>
        <strain evidence="8">Nara gc5</strain>
    </source>
</reference>
<evidence type="ECO:0000256" key="2">
    <source>
        <dbReference type="ARBA" id="ARBA00010617"/>
    </source>
</evidence>
<keyword evidence="7" id="KW-0560">Oxidoreductase</keyword>
<name>L2FX58_COLFN</name>
<comment type="similarity">
    <text evidence="2 7">Belongs to the cytochrome P450 family.</text>
</comment>
<dbReference type="GO" id="GO:0016705">
    <property type="term" value="F:oxidoreductase activity, acting on paired donors, with incorporation or reduction of molecular oxygen"/>
    <property type="evidence" value="ECO:0007669"/>
    <property type="project" value="InterPro"/>
</dbReference>
<keyword evidence="6 7" id="KW-0349">Heme</keyword>
<dbReference type="InterPro" id="IPR002403">
    <property type="entry name" value="Cyt_P450_E_grp-IV"/>
</dbReference>
<dbReference type="SUPFAM" id="SSF48264">
    <property type="entry name" value="Cytochrome P450"/>
    <property type="match status" value="1"/>
</dbReference>
<keyword evidence="5 7" id="KW-0503">Monooxygenase</keyword>
<dbReference type="PRINTS" id="PR00465">
    <property type="entry name" value="EP450IV"/>
</dbReference>
<dbReference type="PANTHER" id="PTHR47582:SF1">
    <property type="entry name" value="P450, PUTATIVE (EUROFUNG)-RELATED"/>
    <property type="match status" value="1"/>
</dbReference>
<gene>
    <name evidence="8" type="ORF">CGGC5_8813</name>
</gene>
<keyword evidence="3 6" id="KW-0479">Metal-binding</keyword>
<accession>L2FX58</accession>
<dbReference type="GO" id="GO:0004497">
    <property type="term" value="F:monooxygenase activity"/>
    <property type="evidence" value="ECO:0007669"/>
    <property type="project" value="UniProtKB-KW"/>
</dbReference>
<feature type="binding site" description="axial binding residue" evidence="6">
    <location>
        <position position="466"/>
    </location>
    <ligand>
        <name>heme</name>
        <dbReference type="ChEBI" id="CHEBI:30413"/>
    </ligand>
    <ligandPart>
        <name>Fe</name>
        <dbReference type="ChEBI" id="CHEBI:18248"/>
    </ligandPart>
</feature>
<evidence type="ECO:0000256" key="6">
    <source>
        <dbReference type="PIRSR" id="PIRSR602403-1"/>
    </source>
</evidence>
<evidence type="ECO:0000256" key="3">
    <source>
        <dbReference type="ARBA" id="ARBA00022723"/>
    </source>
</evidence>
<evidence type="ECO:0000256" key="4">
    <source>
        <dbReference type="ARBA" id="ARBA00023004"/>
    </source>
</evidence>
<dbReference type="Pfam" id="PF00067">
    <property type="entry name" value="p450"/>
    <property type="match status" value="1"/>
</dbReference>
<dbReference type="GO" id="GO:0005506">
    <property type="term" value="F:iron ion binding"/>
    <property type="evidence" value="ECO:0007669"/>
    <property type="project" value="InterPro"/>
</dbReference>
<protein>
    <submittedName>
        <fullName evidence="8">Prostacyclin synthase</fullName>
    </submittedName>
</protein>
<dbReference type="GO" id="GO:0020037">
    <property type="term" value="F:heme binding"/>
    <property type="evidence" value="ECO:0007669"/>
    <property type="project" value="InterPro"/>
</dbReference>
<dbReference type="InterPro" id="IPR001128">
    <property type="entry name" value="Cyt_P450"/>
</dbReference>
<dbReference type="InterPro" id="IPR036396">
    <property type="entry name" value="Cyt_P450_sf"/>
</dbReference>
<organism evidence="8">
    <name type="scientific">Colletotrichum fructicola (strain Nara gc5)</name>
    <name type="common">Anthracnose fungus</name>
    <name type="synonym">Colletotrichum gloeosporioides (strain Nara gc5)</name>
    <dbReference type="NCBI Taxonomy" id="1213859"/>
    <lineage>
        <taxon>Eukaryota</taxon>
        <taxon>Fungi</taxon>
        <taxon>Dikarya</taxon>
        <taxon>Ascomycota</taxon>
        <taxon>Pezizomycotina</taxon>
        <taxon>Sordariomycetes</taxon>
        <taxon>Hypocreomycetidae</taxon>
        <taxon>Glomerellales</taxon>
        <taxon>Glomerellaceae</taxon>
        <taxon>Colletotrichum</taxon>
        <taxon>Colletotrichum gloeosporioides species complex</taxon>
    </lineage>
</organism>
<comment type="cofactor">
    <cofactor evidence="1 6">
        <name>heme</name>
        <dbReference type="ChEBI" id="CHEBI:30413"/>
    </cofactor>
</comment>
<dbReference type="InterPro" id="IPR053007">
    <property type="entry name" value="CYP450_monoxygenase_sec-met"/>
</dbReference>
<keyword evidence="4 6" id="KW-0408">Iron</keyword>
<dbReference type="CDD" id="cd11040">
    <property type="entry name" value="CYP7_CYP8-like"/>
    <property type="match status" value="1"/>
</dbReference>
<sequence>MASAAPAVIGELAGNGTAKAGSFLAFLAEDVQRSPVLYSTFAAVLAILVLANMLSSPAVEEREPPLMKPTIPVIGHLIGMIKHESHYFKFLEPRGFRIATLPILGGKVYGVWCPMLGQAVHRNKDLSFEPFALEFAQRELGFDNDTLKILRDSTLMPEFFDGIHAGMTPTNVRRMNANALRYVATVLEEIPAGEAFETTNFFLWVRDLMTLATAEALYGPANPLAKDASLMEEVWAFDAGLGLLMLGVFPSIIAKRCYQARAKLQAVLSDYYGAREDDHEEAAQIVKNRANVLRKHGIPDREVGTFEIALLHVGTSNTIPTLFWFVAHVFTNAELVAKLREEVAAIATHGSNGEVTIDIGAIDEKCPLLVSCYRESIRLSNKGMGHRRVMKDTTISDGRGNTYLLKEGCNIQLSHEVSHSLERVWGTDYDKFVADRFVDKKAEGDIMMEKVKKAAFIPFGGGRHLCPGRNFAFAENLGFVASLVLGFDVTTLDENKKDCGPKEGPVSYDGCGSPADQQWRGFRCPRRETGGVGEGQMAIHQLSGRSASLGTEA</sequence>
<evidence type="ECO:0000256" key="1">
    <source>
        <dbReference type="ARBA" id="ARBA00001971"/>
    </source>
</evidence>
<dbReference type="PANTHER" id="PTHR47582">
    <property type="entry name" value="P450, PUTATIVE (EUROFUNG)-RELATED"/>
    <property type="match status" value="1"/>
</dbReference>